<keyword evidence="1" id="KW-0378">Hydrolase</keyword>
<dbReference type="InterPro" id="IPR013078">
    <property type="entry name" value="His_Pase_superF_clade-1"/>
</dbReference>
<dbReference type="AlphaFoldDB" id="H0EB97"/>
<dbReference type="PATRIC" id="fig|1097667.3.peg.4091"/>
<comment type="caution">
    <text evidence="2">The sequence shown here is derived from an EMBL/GenBank/DDBJ whole genome shotgun (WGS) entry which is preliminary data.</text>
</comment>
<organism evidence="2 3">
    <name type="scientific">Patulibacter medicamentivorans</name>
    <dbReference type="NCBI Taxonomy" id="1097667"/>
    <lineage>
        <taxon>Bacteria</taxon>
        <taxon>Bacillati</taxon>
        <taxon>Actinomycetota</taxon>
        <taxon>Thermoleophilia</taxon>
        <taxon>Solirubrobacterales</taxon>
        <taxon>Patulibacteraceae</taxon>
        <taxon>Patulibacter</taxon>
    </lineage>
</organism>
<dbReference type="InterPro" id="IPR051021">
    <property type="entry name" value="Mito_Ser/Thr_phosphatase"/>
</dbReference>
<evidence type="ECO:0000256" key="1">
    <source>
        <dbReference type="ARBA" id="ARBA00022801"/>
    </source>
</evidence>
<dbReference type="OrthoDB" id="280692at2"/>
<dbReference type="SUPFAM" id="SSF53254">
    <property type="entry name" value="Phosphoglycerate mutase-like"/>
    <property type="match status" value="1"/>
</dbReference>
<dbReference type="GO" id="GO:0016787">
    <property type="term" value="F:hydrolase activity"/>
    <property type="evidence" value="ECO:0007669"/>
    <property type="project" value="UniProtKB-KW"/>
</dbReference>
<dbReference type="PANTHER" id="PTHR20935">
    <property type="entry name" value="PHOSPHOGLYCERATE MUTASE-RELATED"/>
    <property type="match status" value="1"/>
</dbReference>
<dbReference type="CDD" id="cd07067">
    <property type="entry name" value="HP_PGM_like"/>
    <property type="match status" value="1"/>
</dbReference>
<keyword evidence="3" id="KW-1185">Reference proteome</keyword>
<sequence>MPAIHLVRHGQASFGLGDYDRLSDHGRVQARAVGGELRRRGVAIGSLVHGELRRQRETAEELLAGYAGAAGPARGPDPVPTVDHRWDEFDHEELLQRLEGRARRRAALVVEVARNRRPAEAFQATLEAALRQWTDAEHDGYGESFLAFAARSRAALDAVVEAPPAEGAAVVVSSAGTISAVCAGILGLPAEGWLALNRVIVNTGITTVVSGRRGLSLVSFNEHGHLQGPGRPGRTTR</sequence>
<dbReference type="Pfam" id="PF00300">
    <property type="entry name" value="His_Phos_1"/>
    <property type="match status" value="2"/>
</dbReference>
<dbReference type="RefSeq" id="WP_007578811.1">
    <property type="nucleotide sequence ID" value="NZ_AGUD01000305.1"/>
</dbReference>
<dbReference type="Proteomes" id="UP000005143">
    <property type="component" value="Unassembled WGS sequence"/>
</dbReference>
<name>H0EB97_9ACTN</name>
<gene>
    <name evidence="2" type="ORF">PAI11_41260</name>
</gene>
<evidence type="ECO:0000313" key="3">
    <source>
        <dbReference type="Proteomes" id="UP000005143"/>
    </source>
</evidence>
<proteinExistence type="predicted"/>
<dbReference type="PANTHER" id="PTHR20935:SF0">
    <property type="entry name" value="SERINE_THREONINE-PROTEIN PHOSPHATASE PGAM5, MITOCHONDRIAL"/>
    <property type="match status" value="1"/>
</dbReference>
<reference evidence="2 3" key="1">
    <citation type="journal article" date="2013" name="Biodegradation">
        <title>Quantitative proteomic analysis of ibuprofen-degrading Patulibacter sp. strain I11.</title>
        <authorList>
            <person name="Almeida B."/>
            <person name="Kjeldal H."/>
            <person name="Lolas I."/>
            <person name="Knudsen A.D."/>
            <person name="Carvalho G."/>
            <person name="Nielsen K.L."/>
            <person name="Barreto Crespo M.T."/>
            <person name="Stensballe A."/>
            <person name="Nielsen J.L."/>
        </authorList>
    </citation>
    <scope>NUCLEOTIDE SEQUENCE [LARGE SCALE GENOMIC DNA]</scope>
    <source>
        <strain evidence="2 3">I11</strain>
    </source>
</reference>
<accession>H0EB97</accession>
<dbReference type="EMBL" id="AGUD01000305">
    <property type="protein sequence ID" value="EHN09061.1"/>
    <property type="molecule type" value="Genomic_DNA"/>
</dbReference>
<dbReference type="InterPro" id="IPR029033">
    <property type="entry name" value="His_PPase_superfam"/>
</dbReference>
<dbReference type="Gene3D" id="3.40.50.1240">
    <property type="entry name" value="Phosphoglycerate mutase-like"/>
    <property type="match status" value="1"/>
</dbReference>
<dbReference type="SMART" id="SM00855">
    <property type="entry name" value="PGAM"/>
    <property type="match status" value="1"/>
</dbReference>
<evidence type="ECO:0000313" key="2">
    <source>
        <dbReference type="EMBL" id="EHN09061.1"/>
    </source>
</evidence>
<protein>
    <submittedName>
        <fullName evidence="2">Phosphoglycerate mutase family protein</fullName>
    </submittedName>
</protein>